<dbReference type="InterPro" id="IPR038731">
    <property type="entry name" value="RgtA/B/C-like"/>
</dbReference>
<evidence type="ECO:0000256" key="4">
    <source>
        <dbReference type="ARBA" id="ARBA00022679"/>
    </source>
</evidence>
<keyword evidence="4 10" id="KW-0808">Transferase</keyword>
<feature type="transmembrane region" description="Helical" evidence="8">
    <location>
        <begin position="128"/>
        <end position="147"/>
    </location>
</feature>
<evidence type="ECO:0000256" key="8">
    <source>
        <dbReference type="SAM" id="Phobius"/>
    </source>
</evidence>
<evidence type="ECO:0000256" key="7">
    <source>
        <dbReference type="ARBA" id="ARBA00023136"/>
    </source>
</evidence>
<keyword evidence="5 8" id="KW-0812">Transmembrane</keyword>
<proteinExistence type="predicted"/>
<evidence type="ECO:0000256" key="6">
    <source>
        <dbReference type="ARBA" id="ARBA00022989"/>
    </source>
</evidence>
<dbReference type="PANTHER" id="PTHR33908:SF11">
    <property type="entry name" value="MEMBRANE PROTEIN"/>
    <property type="match status" value="1"/>
</dbReference>
<dbReference type="EMBL" id="CP048620">
    <property type="protein sequence ID" value="QPJ64395.1"/>
    <property type="molecule type" value="Genomic_DNA"/>
</dbReference>
<evidence type="ECO:0000313" key="10">
    <source>
        <dbReference type="EMBL" id="QPJ64395.1"/>
    </source>
</evidence>
<feature type="domain" description="Glycosyltransferase RgtA/B/C/D-like" evidence="9">
    <location>
        <begin position="57"/>
        <end position="214"/>
    </location>
</feature>
<keyword evidence="3" id="KW-0328">Glycosyltransferase</keyword>
<dbReference type="GO" id="GO:0009103">
    <property type="term" value="P:lipopolysaccharide biosynthetic process"/>
    <property type="evidence" value="ECO:0007669"/>
    <property type="project" value="UniProtKB-ARBA"/>
</dbReference>
<keyword evidence="7 8" id="KW-0472">Membrane</keyword>
<dbReference type="GO" id="GO:0016763">
    <property type="term" value="F:pentosyltransferase activity"/>
    <property type="evidence" value="ECO:0007669"/>
    <property type="project" value="TreeGrafter"/>
</dbReference>
<feature type="transmembrane region" description="Helical" evidence="8">
    <location>
        <begin position="75"/>
        <end position="94"/>
    </location>
</feature>
<accession>A0A7T0G2J0</accession>
<keyword evidence="6 8" id="KW-1133">Transmembrane helix</keyword>
<dbReference type="Pfam" id="PF13231">
    <property type="entry name" value="PMT_2"/>
    <property type="match status" value="1"/>
</dbReference>
<comment type="subcellular location">
    <subcellularLocation>
        <location evidence="1">Cell membrane</location>
        <topology evidence="1">Multi-pass membrane protein</topology>
    </subcellularLocation>
</comment>
<reference evidence="11" key="1">
    <citation type="submission" date="2020-02" db="EMBL/GenBank/DDBJ databases">
        <title>Genomic and physiological characterization of two novel Nitrospinaceae genera.</title>
        <authorList>
            <person name="Mueller A.J."/>
            <person name="Jung M.-Y."/>
            <person name="Strachan C.R."/>
            <person name="Herbold C.W."/>
            <person name="Kirkegaard R.H."/>
            <person name="Daims H."/>
        </authorList>
    </citation>
    <scope>NUCLEOTIDE SEQUENCE [LARGE SCALE GENOMIC DNA]</scope>
</reference>
<feature type="transmembrane region" description="Helical" evidence="8">
    <location>
        <begin position="159"/>
        <end position="185"/>
    </location>
</feature>
<name>A0A7T0G2J0_9BACT</name>
<evidence type="ECO:0000259" key="9">
    <source>
        <dbReference type="Pfam" id="PF13231"/>
    </source>
</evidence>
<dbReference type="Proteomes" id="UP000594464">
    <property type="component" value="Chromosome"/>
</dbReference>
<evidence type="ECO:0000256" key="1">
    <source>
        <dbReference type="ARBA" id="ARBA00004651"/>
    </source>
</evidence>
<feature type="transmembrane region" description="Helical" evidence="8">
    <location>
        <begin position="106"/>
        <end position="122"/>
    </location>
</feature>
<evidence type="ECO:0000256" key="2">
    <source>
        <dbReference type="ARBA" id="ARBA00022475"/>
    </source>
</evidence>
<dbReference type="KEGG" id="nva:G3M78_02875"/>
<protein>
    <submittedName>
        <fullName evidence="10">Phospholipid carrier-dependent glycosyltransferase</fullName>
    </submittedName>
</protein>
<sequence length="546" mass="61203">MPLNFIAPLILLLIFLATRTLFLDRLPIFNDEAIYIRWAVLIRDDLSNLFISAQDGKTPMFMWLNALTLKLFEDIVLSGRLVSALAAGVTAWLFYLAGRAAHSQRCGYIAAFLYLILPFFVLHDRLALADPLAVMLATALLAILTAWTLTGTMNPQRGALLGLVLGLGFLTKTPFLILFIFPLLAVFLSGKGWGKNVRLPLAVAYLVALCLMAPYQLHQPEQHVVGVDKTLHNANLIKPLIATLQFQNPHFLNNIREYGEYLWLYITPAVLALALAGGVAALRKKEALGILCLLWIALPAGAFIVLSGEVYSRYYLLSLPPLILLAARPLAELLDGERWQGRSLAFKSALAGFALLCLLPAARLDYAWIVDPRSAPLATKDRWQYTASEYAGYGVREAVQLMLKNRGDRALWLFTSRTWGMPGDALHLYLKDQPKVHLVELWWAHSMPMFPSNVEGMVINRSKYQLRHTRTMRWDETEGADVYFAARERFFAAERLLPGNPNLMLVKSYQTTDGKPSFNLFKRNDAIQVLITPKQEQKAGPGILLE</sequence>
<evidence type="ECO:0000256" key="5">
    <source>
        <dbReference type="ARBA" id="ARBA00022692"/>
    </source>
</evidence>
<dbReference type="GO" id="GO:0005886">
    <property type="term" value="C:plasma membrane"/>
    <property type="evidence" value="ECO:0007669"/>
    <property type="project" value="UniProtKB-SubCell"/>
</dbReference>
<feature type="transmembrane region" description="Helical" evidence="8">
    <location>
        <begin position="262"/>
        <end position="282"/>
    </location>
</feature>
<dbReference type="AlphaFoldDB" id="A0A7T0G2J0"/>
<dbReference type="InterPro" id="IPR050297">
    <property type="entry name" value="LipidA_mod_glycosyltrf_83"/>
</dbReference>
<dbReference type="PANTHER" id="PTHR33908">
    <property type="entry name" value="MANNOSYLTRANSFERASE YKCB-RELATED"/>
    <property type="match status" value="1"/>
</dbReference>
<feature type="transmembrane region" description="Helical" evidence="8">
    <location>
        <begin position="288"/>
        <end position="307"/>
    </location>
</feature>
<evidence type="ECO:0000256" key="3">
    <source>
        <dbReference type="ARBA" id="ARBA00022676"/>
    </source>
</evidence>
<gene>
    <name evidence="10" type="ORF">G3M78_02875</name>
</gene>
<keyword evidence="2" id="KW-1003">Cell membrane</keyword>
<evidence type="ECO:0000313" key="11">
    <source>
        <dbReference type="Proteomes" id="UP000594464"/>
    </source>
</evidence>
<organism evidence="10 11">
    <name type="scientific">Candidatus Nitrohelix vancouverensis</name>
    <dbReference type="NCBI Taxonomy" id="2705534"/>
    <lineage>
        <taxon>Bacteria</taxon>
        <taxon>Pseudomonadati</taxon>
        <taxon>Nitrospinota/Tectimicrobiota group</taxon>
        <taxon>Nitrospinota</taxon>
        <taxon>Nitrospinia</taxon>
        <taxon>Nitrospinales</taxon>
        <taxon>Nitrospinaceae</taxon>
        <taxon>Candidatus Nitrohelix</taxon>
    </lineage>
</organism>